<evidence type="ECO:0000256" key="1">
    <source>
        <dbReference type="SAM" id="MobiDB-lite"/>
    </source>
</evidence>
<feature type="compositionally biased region" description="Low complexity" evidence="1">
    <location>
        <begin position="180"/>
        <end position="191"/>
    </location>
</feature>
<sequence length="778" mass="82514">MVTHTQTPHPTPSSPRAFEWRWSPPPLPPPPSPPPPPLPPPPPPPPPPHRQCASWTATAAGAAGQRSPAPSRNGGLHTAQRRRRRRRLAPALFDRPHVVARAPRSTTGLPRLPAAPRWTLRAPAAATTWSTAPREGSLMHVAHAMLTADAVDAVDTVNSNAMTTPTPTPGTPTPAPVMVPSPALASASPRAHFGPGDHPHSASAATHTQRRPPPTPMPGSQAAAAAAARPDDVAYRGHTHGPSNSHGHSHGHSHGDGHTHGHTHGHSQSHGPSHHHHHHHRRGPSHGHEAAADPDAALRYPDPAPAGSSATAAGLLSTDPGLVPSPSLSPLLSPSPEKSGMSDTSPTARRSLARPNPSDATLLPSAVDAKASGSGSGGPSPRDGSGASKGHARRPRGGHRRSKQQRRRSWQVRPWSLLTPDEQYDRTYWTVRWVSAVLHLTLLVVTLVALGLRAWILTPAVKMGFFEVCPQDGHTKEILLAPVPQPAHRIAEDPDLQLHGLSGCLDTEVNQTCGAGNDLCIMNQVAAILTIVSCVLLFISLLGCETITGLKPRANSRNHRRFFGCMMTVTAVIQWSALILVAVIRRRYYPDGHLGLAWGLVLGASCLVFFSLFHATRGKLISSFYRQRLQRRYSMRSQATVSDHGSDHESDHEVGREMVHQVQHEPRSSHDNDGSDGNDDTDGNDDDRFLHGTMGAGLPHTPQSPAASTPTPAMAVAPAATSPVATARRSPTSPGATQLHQRHPASAPRDGAVERAGDGDAVASIPVVDAGDRTGVPP</sequence>
<feature type="compositionally biased region" description="Basic residues" evidence="1">
    <location>
        <begin position="260"/>
        <end position="285"/>
    </location>
</feature>
<gene>
    <name evidence="3" type="ORF">CXG81DRAFT_16790</name>
</gene>
<evidence type="ECO:0000256" key="2">
    <source>
        <dbReference type="SAM" id="Phobius"/>
    </source>
</evidence>
<feature type="compositionally biased region" description="Low complexity" evidence="1">
    <location>
        <begin position="379"/>
        <end position="388"/>
    </location>
</feature>
<feature type="compositionally biased region" description="Polar residues" evidence="1">
    <location>
        <begin position="729"/>
        <end position="739"/>
    </location>
</feature>
<keyword evidence="2" id="KW-1133">Transmembrane helix</keyword>
<proteinExistence type="predicted"/>
<feature type="transmembrane region" description="Helical" evidence="2">
    <location>
        <begin position="596"/>
        <end position="616"/>
    </location>
</feature>
<dbReference type="EMBL" id="ML014119">
    <property type="protein sequence ID" value="RKP03689.1"/>
    <property type="molecule type" value="Genomic_DNA"/>
</dbReference>
<evidence type="ECO:0000313" key="4">
    <source>
        <dbReference type="Proteomes" id="UP000274922"/>
    </source>
</evidence>
<keyword evidence="2" id="KW-0812">Transmembrane</keyword>
<feature type="compositionally biased region" description="Pro residues" evidence="1">
    <location>
        <begin position="23"/>
        <end position="49"/>
    </location>
</feature>
<feature type="transmembrane region" description="Helical" evidence="2">
    <location>
        <begin position="562"/>
        <end position="584"/>
    </location>
</feature>
<feature type="region of interest" description="Disordered" evidence="1">
    <location>
        <begin position="1"/>
        <end position="95"/>
    </location>
</feature>
<feature type="transmembrane region" description="Helical" evidence="2">
    <location>
        <begin position="433"/>
        <end position="456"/>
    </location>
</feature>
<feature type="compositionally biased region" description="Pro residues" evidence="1">
    <location>
        <begin position="166"/>
        <end position="179"/>
    </location>
</feature>
<reference evidence="4" key="1">
    <citation type="journal article" date="2018" name="Nat. Microbiol.">
        <title>Leveraging single-cell genomics to expand the fungal tree of life.</title>
        <authorList>
            <person name="Ahrendt S.R."/>
            <person name="Quandt C.A."/>
            <person name="Ciobanu D."/>
            <person name="Clum A."/>
            <person name="Salamov A."/>
            <person name="Andreopoulos B."/>
            <person name="Cheng J.F."/>
            <person name="Woyke T."/>
            <person name="Pelin A."/>
            <person name="Henrissat B."/>
            <person name="Reynolds N.K."/>
            <person name="Benny G.L."/>
            <person name="Smith M.E."/>
            <person name="James T.Y."/>
            <person name="Grigoriev I.V."/>
        </authorList>
    </citation>
    <scope>NUCLEOTIDE SEQUENCE [LARGE SCALE GENOMIC DNA]</scope>
    <source>
        <strain evidence="4">ATCC 52028</strain>
    </source>
</reference>
<protein>
    <submittedName>
        <fullName evidence="3">Uncharacterized protein</fullName>
    </submittedName>
</protein>
<accession>A0A4V1IVD6</accession>
<name>A0A4V1IVD6_9FUNG</name>
<feature type="compositionally biased region" description="Basic and acidic residues" evidence="1">
    <location>
        <begin position="644"/>
        <end position="673"/>
    </location>
</feature>
<keyword evidence="4" id="KW-1185">Reference proteome</keyword>
<dbReference type="Proteomes" id="UP000274922">
    <property type="component" value="Unassembled WGS sequence"/>
</dbReference>
<feature type="transmembrane region" description="Helical" evidence="2">
    <location>
        <begin position="525"/>
        <end position="550"/>
    </location>
</feature>
<organism evidence="3 4">
    <name type="scientific">Caulochytrium protostelioides</name>
    <dbReference type="NCBI Taxonomy" id="1555241"/>
    <lineage>
        <taxon>Eukaryota</taxon>
        <taxon>Fungi</taxon>
        <taxon>Fungi incertae sedis</taxon>
        <taxon>Chytridiomycota</taxon>
        <taxon>Chytridiomycota incertae sedis</taxon>
        <taxon>Chytridiomycetes</taxon>
        <taxon>Caulochytriales</taxon>
        <taxon>Caulochytriaceae</taxon>
        <taxon>Caulochytrium</taxon>
    </lineage>
</organism>
<keyword evidence="2" id="KW-0472">Membrane</keyword>
<feature type="region of interest" description="Disordered" evidence="1">
    <location>
        <begin position="636"/>
        <end position="778"/>
    </location>
</feature>
<feature type="region of interest" description="Disordered" evidence="1">
    <location>
        <begin position="159"/>
        <end position="411"/>
    </location>
</feature>
<dbReference type="AlphaFoldDB" id="A0A4V1IVD6"/>
<feature type="compositionally biased region" description="Basic residues" evidence="1">
    <location>
        <begin position="79"/>
        <end position="88"/>
    </location>
</feature>
<feature type="compositionally biased region" description="Low complexity" evidence="1">
    <location>
        <begin position="701"/>
        <end position="727"/>
    </location>
</feature>
<evidence type="ECO:0000313" key="3">
    <source>
        <dbReference type="EMBL" id="RKP03689.1"/>
    </source>
</evidence>
<dbReference type="PRINTS" id="PR01217">
    <property type="entry name" value="PRICHEXTENSN"/>
</dbReference>
<feature type="compositionally biased region" description="Basic residues" evidence="1">
    <location>
        <begin position="390"/>
        <end position="410"/>
    </location>
</feature>
<feature type="compositionally biased region" description="Acidic residues" evidence="1">
    <location>
        <begin position="674"/>
        <end position="685"/>
    </location>
</feature>
<feature type="compositionally biased region" description="Low complexity" evidence="1">
    <location>
        <begin position="305"/>
        <end position="336"/>
    </location>
</feature>